<dbReference type="RefSeq" id="WP_014110646.1">
    <property type="nucleotide sequence ID" value="NC_016041.1"/>
</dbReference>
<dbReference type="AlphaFoldDB" id="G4QNH1"/>
<organism evidence="2 3">
    <name type="scientific">Glaciecola nitratireducens (strain JCM 12485 / KCTC 12276 / FR1064)</name>
    <dbReference type="NCBI Taxonomy" id="1085623"/>
    <lineage>
        <taxon>Bacteria</taxon>
        <taxon>Pseudomonadati</taxon>
        <taxon>Pseudomonadota</taxon>
        <taxon>Gammaproteobacteria</taxon>
        <taxon>Alteromonadales</taxon>
        <taxon>Alteromonadaceae</taxon>
        <taxon>Brumicola</taxon>
    </lineage>
</organism>
<feature type="transmembrane region" description="Helical" evidence="1">
    <location>
        <begin position="54"/>
        <end position="75"/>
    </location>
</feature>
<proteinExistence type="predicted"/>
<evidence type="ECO:0000313" key="3">
    <source>
        <dbReference type="Proteomes" id="UP000009282"/>
    </source>
</evidence>
<dbReference type="eggNOG" id="ENOG5033HNZ">
    <property type="taxonomic scope" value="Bacteria"/>
</dbReference>
<name>G4QNH1_GLANF</name>
<accession>G4QNH1</accession>
<feature type="transmembrane region" description="Helical" evidence="1">
    <location>
        <begin position="12"/>
        <end position="42"/>
    </location>
</feature>
<dbReference type="KEGG" id="gni:GNIT_3681"/>
<protein>
    <submittedName>
        <fullName evidence="2">Uncharacterized protein</fullName>
    </submittedName>
</protein>
<dbReference type="OrthoDB" id="6387086at2"/>
<gene>
    <name evidence="2" type="ordered locus">GNIT_3681</name>
</gene>
<dbReference type="Proteomes" id="UP000009282">
    <property type="component" value="Chromosome"/>
</dbReference>
<keyword evidence="1" id="KW-0472">Membrane</keyword>
<keyword evidence="1" id="KW-0812">Transmembrane</keyword>
<evidence type="ECO:0000256" key="1">
    <source>
        <dbReference type="SAM" id="Phobius"/>
    </source>
</evidence>
<dbReference type="EMBL" id="CP003060">
    <property type="protein sequence ID" value="AEP31775.1"/>
    <property type="molecule type" value="Genomic_DNA"/>
</dbReference>
<sequence>MKPYKRISSQNLRLLLLLARITAVLGIILFVISIIAIVFMFIGSGFHALTTSLVFIPMSVSILFISGIMAAIVAFEENYRIRTEYLVREDET</sequence>
<keyword evidence="1" id="KW-1133">Transmembrane helix</keyword>
<reference evidence="2 3" key="1">
    <citation type="journal article" date="2011" name="J. Bacteriol.">
        <title>Complete genome sequence of seawater bacterium Glaciecola nitratireducens FR1064T.</title>
        <authorList>
            <person name="Bian F."/>
            <person name="Qin Q.L."/>
            <person name="Xie B.B."/>
            <person name="Shu Y.L."/>
            <person name="Zhang X.Y."/>
            <person name="Yu Y."/>
            <person name="Chen B."/>
            <person name="Chen X.L."/>
            <person name="Zhou B.C."/>
            <person name="Zhang Y.Z."/>
        </authorList>
    </citation>
    <scope>NUCLEOTIDE SEQUENCE [LARGE SCALE GENOMIC DNA]</scope>
    <source>
        <strain evidence="3">JCM 12485 / KCTC 12276 / FR1064</strain>
    </source>
</reference>
<evidence type="ECO:0000313" key="2">
    <source>
        <dbReference type="EMBL" id="AEP31775.1"/>
    </source>
</evidence>
<dbReference type="HOGENOM" id="CLU_165916_0_0_6"/>
<keyword evidence="3" id="KW-1185">Reference proteome</keyword>